<dbReference type="AlphaFoldDB" id="A0A495JV34"/>
<feature type="domain" description="Glycosyltransferase 2-like" evidence="2">
    <location>
        <begin position="14"/>
        <end position="116"/>
    </location>
</feature>
<evidence type="ECO:0000313" key="4">
    <source>
        <dbReference type="EMBL" id="RKR92375.1"/>
    </source>
</evidence>
<dbReference type="Proteomes" id="UP000277671">
    <property type="component" value="Unassembled WGS sequence"/>
</dbReference>
<evidence type="ECO:0000313" key="5">
    <source>
        <dbReference type="Proteomes" id="UP000277671"/>
    </source>
</evidence>
<dbReference type="CDD" id="cd00761">
    <property type="entry name" value="Glyco_tranf_GTA_type"/>
    <property type="match status" value="1"/>
</dbReference>
<keyword evidence="4" id="KW-0328">Glycosyltransferase</keyword>
<evidence type="ECO:0000259" key="2">
    <source>
        <dbReference type="Pfam" id="PF00535"/>
    </source>
</evidence>
<dbReference type="InterPro" id="IPR001173">
    <property type="entry name" value="Glyco_trans_2-like"/>
</dbReference>
<protein>
    <submittedName>
        <fullName evidence="4">Galactosyltransferase-like protein</fullName>
    </submittedName>
</protein>
<accession>A0A495JV34</accession>
<feature type="domain" description="Galactosyltransferase C-terminal" evidence="3">
    <location>
        <begin position="188"/>
        <end position="223"/>
    </location>
</feature>
<dbReference type="GO" id="GO:0016757">
    <property type="term" value="F:glycosyltransferase activity"/>
    <property type="evidence" value="ECO:0007669"/>
    <property type="project" value="UniProtKB-KW"/>
</dbReference>
<dbReference type="InterPro" id="IPR050834">
    <property type="entry name" value="Glycosyltransf_2"/>
</dbReference>
<gene>
    <name evidence="4" type="ORF">BDK92_6813</name>
</gene>
<dbReference type="Pfam" id="PF02709">
    <property type="entry name" value="Glyco_transf_7C"/>
    <property type="match status" value="1"/>
</dbReference>
<name>A0A495JV34_9ACTN</name>
<dbReference type="EMBL" id="RBKT01000001">
    <property type="protein sequence ID" value="RKR92375.1"/>
    <property type="molecule type" value="Genomic_DNA"/>
</dbReference>
<evidence type="ECO:0000256" key="1">
    <source>
        <dbReference type="ARBA" id="ARBA00022679"/>
    </source>
</evidence>
<comment type="caution">
    <text evidence="4">The sequence shown here is derived from an EMBL/GenBank/DDBJ whole genome shotgun (WGS) entry which is preliminary data.</text>
</comment>
<dbReference type="Gene3D" id="3.90.550.10">
    <property type="entry name" value="Spore Coat Polysaccharide Biosynthesis Protein SpsA, Chain A"/>
    <property type="match status" value="1"/>
</dbReference>
<evidence type="ECO:0000259" key="3">
    <source>
        <dbReference type="Pfam" id="PF02709"/>
    </source>
</evidence>
<keyword evidence="5" id="KW-1185">Reference proteome</keyword>
<dbReference type="OrthoDB" id="4120491at2"/>
<sequence length="446" mass="49763">MSDHGGTAAPLPLSVVIPVLNHGHLLDLTLDGFTRQTLPADRFEVIVVDDGSTPSLETVVSAYAGRLPLTYLRNERNGGRSVARNRGIRAARGEVVVFVDADHCPHPDLLRRHLDFHTGRSLRPGVLLGRSLMVDWAAIGALRAGRTPTETMLGDYREDVRDYLFAAENHRRDFPRAPWLYGHTNNASVDRATLEAIGGFDEALVTWGGEDNELFYRIFHQYGRAADTFAIGTDAICYAVPHLRAWPVLMAQLAENYRTIAAKHPRYDMELLGYPGNWATLVRRIAWFEDALDVCRERGLGRVTDLPSTLLDRLDGGDSLLVGFGASKLRLGPDAVTFDYDAPLGERNPHLMGLMTPYAERRFDRVVNVDLWRFFNPEDLGGYLLESLRVAGRVELVRTEDRIRADELLPLPFVDDLEFLRSTVEPYFPVEITTVDGVTVLAMGGA</sequence>
<dbReference type="InterPro" id="IPR027791">
    <property type="entry name" value="Galactosyl_T_C"/>
</dbReference>
<dbReference type="Pfam" id="PF00535">
    <property type="entry name" value="Glycos_transf_2"/>
    <property type="match status" value="1"/>
</dbReference>
<organism evidence="4 5">
    <name type="scientific">Micromonospora pisi</name>
    <dbReference type="NCBI Taxonomy" id="589240"/>
    <lineage>
        <taxon>Bacteria</taxon>
        <taxon>Bacillati</taxon>
        <taxon>Actinomycetota</taxon>
        <taxon>Actinomycetes</taxon>
        <taxon>Micromonosporales</taxon>
        <taxon>Micromonosporaceae</taxon>
        <taxon>Micromonospora</taxon>
    </lineage>
</organism>
<dbReference type="PANTHER" id="PTHR43685:SF3">
    <property type="entry name" value="SLR2126 PROTEIN"/>
    <property type="match status" value="1"/>
</dbReference>
<reference evidence="4 5" key="1">
    <citation type="submission" date="2018-10" db="EMBL/GenBank/DDBJ databases">
        <title>Sequencing the genomes of 1000 actinobacteria strains.</title>
        <authorList>
            <person name="Klenk H.-P."/>
        </authorList>
    </citation>
    <scope>NUCLEOTIDE SEQUENCE [LARGE SCALE GENOMIC DNA]</scope>
    <source>
        <strain evidence="4 5">DSM 45175</strain>
    </source>
</reference>
<dbReference type="PANTHER" id="PTHR43685">
    <property type="entry name" value="GLYCOSYLTRANSFERASE"/>
    <property type="match status" value="1"/>
</dbReference>
<keyword evidence="1 4" id="KW-0808">Transferase</keyword>
<dbReference type="InterPro" id="IPR029044">
    <property type="entry name" value="Nucleotide-diphossugar_trans"/>
</dbReference>
<dbReference type="SUPFAM" id="SSF53448">
    <property type="entry name" value="Nucleotide-diphospho-sugar transferases"/>
    <property type="match status" value="1"/>
</dbReference>
<proteinExistence type="predicted"/>
<dbReference type="RefSeq" id="WP_121160377.1">
    <property type="nucleotide sequence ID" value="NZ_RBKT01000001.1"/>
</dbReference>